<proteinExistence type="predicted"/>
<comment type="caution">
    <text evidence="2">The sequence shown here is derived from an EMBL/GenBank/DDBJ whole genome shotgun (WGS) entry which is preliminary data.</text>
</comment>
<dbReference type="AlphaFoldDB" id="A0ABD6EIB2"/>
<sequence length="106" mass="11774">MFIDVISRFSKIFAPTNPSSVTHKSLIDGKNSEATSRSQQSADNFAHNRILTRDNTTITLIVIMDNTKITIDSDNQRISGRHCNRTTLIAINASIIEGNKQGEIRS</sequence>
<evidence type="ECO:0000313" key="3">
    <source>
        <dbReference type="Proteomes" id="UP001608902"/>
    </source>
</evidence>
<reference evidence="2 3" key="1">
    <citation type="submission" date="2024-08" db="EMBL/GenBank/DDBJ databases">
        <title>Gnathostoma spinigerum genome.</title>
        <authorList>
            <person name="Gonzalez-Bertolin B."/>
            <person name="Monzon S."/>
            <person name="Zaballos A."/>
            <person name="Jimenez P."/>
            <person name="Dekumyoy P."/>
            <person name="Varona S."/>
            <person name="Cuesta I."/>
            <person name="Sumanam S."/>
            <person name="Adisakwattana P."/>
            <person name="Gasser R.B."/>
            <person name="Hernandez-Gonzalez A."/>
            <person name="Young N.D."/>
            <person name="Perteguer M.J."/>
        </authorList>
    </citation>
    <scope>NUCLEOTIDE SEQUENCE [LARGE SCALE GENOMIC DNA]</scope>
    <source>
        <strain evidence="2">AL3</strain>
        <tissue evidence="2">Liver</tissue>
    </source>
</reference>
<evidence type="ECO:0000313" key="2">
    <source>
        <dbReference type="EMBL" id="MFH4979315.1"/>
    </source>
</evidence>
<evidence type="ECO:0000256" key="1">
    <source>
        <dbReference type="SAM" id="MobiDB-lite"/>
    </source>
</evidence>
<feature type="compositionally biased region" description="Polar residues" evidence="1">
    <location>
        <begin position="32"/>
        <end position="42"/>
    </location>
</feature>
<protein>
    <submittedName>
        <fullName evidence="2">Uncharacterized protein</fullName>
    </submittedName>
</protein>
<dbReference type="Proteomes" id="UP001608902">
    <property type="component" value="Unassembled WGS sequence"/>
</dbReference>
<name>A0ABD6EIB2_9BILA</name>
<gene>
    <name evidence="2" type="ORF">AB6A40_006024</name>
</gene>
<keyword evidence="3" id="KW-1185">Reference proteome</keyword>
<dbReference type="EMBL" id="JBGFUD010004051">
    <property type="protein sequence ID" value="MFH4979315.1"/>
    <property type="molecule type" value="Genomic_DNA"/>
</dbReference>
<accession>A0ABD6EIB2</accession>
<feature type="region of interest" description="Disordered" evidence="1">
    <location>
        <begin position="22"/>
        <end position="42"/>
    </location>
</feature>
<organism evidence="2 3">
    <name type="scientific">Gnathostoma spinigerum</name>
    <dbReference type="NCBI Taxonomy" id="75299"/>
    <lineage>
        <taxon>Eukaryota</taxon>
        <taxon>Metazoa</taxon>
        <taxon>Ecdysozoa</taxon>
        <taxon>Nematoda</taxon>
        <taxon>Chromadorea</taxon>
        <taxon>Rhabditida</taxon>
        <taxon>Spirurina</taxon>
        <taxon>Gnathostomatomorpha</taxon>
        <taxon>Gnathostomatoidea</taxon>
        <taxon>Gnathostomatidae</taxon>
        <taxon>Gnathostoma</taxon>
    </lineage>
</organism>